<organism evidence="1 2">
    <name type="scientific">Paramecium sonneborni</name>
    <dbReference type="NCBI Taxonomy" id="65129"/>
    <lineage>
        <taxon>Eukaryota</taxon>
        <taxon>Sar</taxon>
        <taxon>Alveolata</taxon>
        <taxon>Ciliophora</taxon>
        <taxon>Intramacronucleata</taxon>
        <taxon>Oligohymenophorea</taxon>
        <taxon>Peniculida</taxon>
        <taxon>Parameciidae</taxon>
        <taxon>Paramecium</taxon>
    </lineage>
</organism>
<dbReference type="AlphaFoldDB" id="A0A8S1RM36"/>
<protein>
    <submittedName>
        <fullName evidence="1">Uncharacterized protein</fullName>
    </submittedName>
</protein>
<sequence>MKKNARIAKAEGDKALAEFLKKKDKEKIRLTFKTVEEEQRDVDKALGNI</sequence>
<dbReference type="Proteomes" id="UP000692954">
    <property type="component" value="Unassembled WGS sequence"/>
</dbReference>
<accession>A0A8S1RM36</accession>
<evidence type="ECO:0000313" key="2">
    <source>
        <dbReference type="Proteomes" id="UP000692954"/>
    </source>
</evidence>
<comment type="caution">
    <text evidence="1">The sequence shown here is derived from an EMBL/GenBank/DDBJ whole genome shotgun (WGS) entry which is preliminary data.</text>
</comment>
<reference evidence="1" key="1">
    <citation type="submission" date="2021-01" db="EMBL/GenBank/DDBJ databases">
        <authorList>
            <consortium name="Genoscope - CEA"/>
            <person name="William W."/>
        </authorList>
    </citation>
    <scope>NUCLEOTIDE SEQUENCE</scope>
</reference>
<name>A0A8S1RM36_9CILI</name>
<dbReference type="EMBL" id="CAJJDN010000188">
    <property type="protein sequence ID" value="CAD8128403.1"/>
    <property type="molecule type" value="Genomic_DNA"/>
</dbReference>
<evidence type="ECO:0000313" key="1">
    <source>
        <dbReference type="EMBL" id="CAD8128403.1"/>
    </source>
</evidence>
<proteinExistence type="predicted"/>
<gene>
    <name evidence="1" type="ORF">PSON_ATCC_30995.1.T1880033</name>
</gene>
<keyword evidence="2" id="KW-1185">Reference proteome</keyword>